<dbReference type="GO" id="GO:0016740">
    <property type="term" value="F:transferase activity"/>
    <property type="evidence" value="ECO:0007669"/>
    <property type="project" value="UniProtKB-KW"/>
</dbReference>
<sequence length="394" mass="45264">MRKMMIHAYAKLNLGDDLFIKMLCERYPETRFVLPAEKAYKECFRNQANLSVRSVEAIWLRAFKKVLKRFRSLEVEKLYIKWLAFRCDGVVQIGGSVFMETPGWEEHLEWKREVYGRRKPYFILGANFGPWKDPAFLERHREGFAGCTDICFRDRHSFELFRDLGNVRVAPDIIFGYPVQTVPSRPELSSSAGRTAVLSVIRPSDRESLKSLDERYYDKFRDLSVALIEAGYRVVLMSFCEHEGDEEAAEAISARIPVGYADRVSCFKYRTNLDEAIACLAGADLIVATRFHAMILGWRFGKPVYPVAYSDKTLHVMDDARFSGGYGDLRHLEDMVPMDVVRSAETGRLNVSGLARRAEYHFERLDHYLGRSPGEEESAENAGRRVLAGRNHEN</sequence>
<dbReference type="EMBL" id="VYKK01000022">
    <property type="protein sequence ID" value="KAA8999712.1"/>
    <property type="molecule type" value="Genomic_DNA"/>
</dbReference>
<dbReference type="Gene3D" id="3.40.50.2000">
    <property type="entry name" value="Glycogen Phosphorylase B"/>
    <property type="match status" value="1"/>
</dbReference>
<dbReference type="Pfam" id="PF04230">
    <property type="entry name" value="PS_pyruv_trans"/>
    <property type="match status" value="1"/>
</dbReference>
<reference evidence="3 4" key="1">
    <citation type="submission" date="2019-09" db="EMBL/GenBank/DDBJ databases">
        <title>Bacillus ochoae sp. nov., Paenibacillus whitsoniae sp. nov., Paenibacillus spiritus sp. nov. Isolated from the Mars Exploration Rover during spacecraft assembly.</title>
        <authorList>
            <person name="Seuylemezian A."/>
            <person name="Vaishampayan P."/>
        </authorList>
    </citation>
    <scope>NUCLEOTIDE SEQUENCE [LARGE SCALE GENOMIC DNA]</scope>
    <source>
        <strain evidence="3 4">MER_111</strain>
    </source>
</reference>
<accession>A0A5J5FZH5</accession>
<organism evidence="3 4">
    <name type="scientific">Paenibacillus spiritus</name>
    <dbReference type="NCBI Taxonomy" id="2496557"/>
    <lineage>
        <taxon>Bacteria</taxon>
        <taxon>Bacillati</taxon>
        <taxon>Bacillota</taxon>
        <taxon>Bacilli</taxon>
        <taxon>Bacillales</taxon>
        <taxon>Paenibacillaceae</taxon>
        <taxon>Paenibacillus</taxon>
    </lineage>
</organism>
<evidence type="ECO:0000259" key="2">
    <source>
        <dbReference type="Pfam" id="PF04230"/>
    </source>
</evidence>
<dbReference type="AlphaFoldDB" id="A0A5J5FZH5"/>
<protein>
    <submittedName>
        <fullName evidence="3">Polysaccharide pyruvyl transferase family protein</fullName>
    </submittedName>
</protein>
<dbReference type="PANTHER" id="PTHR36836:SF1">
    <property type="entry name" value="COLANIC ACID BIOSYNTHESIS PROTEIN WCAK"/>
    <property type="match status" value="1"/>
</dbReference>
<feature type="region of interest" description="Disordered" evidence="1">
    <location>
        <begin position="371"/>
        <end position="394"/>
    </location>
</feature>
<dbReference type="PANTHER" id="PTHR36836">
    <property type="entry name" value="COLANIC ACID BIOSYNTHESIS PROTEIN WCAK"/>
    <property type="match status" value="1"/>
</dbReference>
<comment type="caution">
    <text evidence="3">The sequence shown here is derived from an EMBL/GenBank/DDBJ whole genome shotgun (WGS) entry which is preliminary data.</text>
</comment>
<evidence type="ECO:0000313" key="4">
    <source>
        <dbReference type="Proteomes" id="UP000367750"/>
    </source>
</evidence>
<proteinExistence type="predicted"/>
<evidence type="ECO:0000256" key="1">
    <source>
        <dbReference type="SAM" id="MobiDB-lite"/>
    </source>
</evidence>
<gene>
    <name evidence="3" type="ORF">F4V43_15400</name>
</gene>
<dbReference type="SUPFAM" id="SSF53756">
    <property type="entry name" value="UDP-Glycosyltransferase/glycogen phosphorylase"/>
    <property type="match status" value="1"/>
</dbReference>
<keyword evidence="3" id="KW-0808">Transferase</keyword>
<keyword evidence="4" id="KW-1185">Reference proteome</keyword>
<evidence type="ECO:0000313" key="3">
    <source>
        <dbReference type="EMBL" id="KAA8999712.1"/>
    </source>
</evidence>
<dbReference type="OrthoDB" id="3188137at2"/>
<dbReference type="Proteomes" id="UP000367750">
    <property type="component" value="Unassembled WGS sequence"/>
</dbReference>
<feature type="domain" description="Polysaccharide pyruvyl transferase" evidence="2">
    <location>
        <begin position="13"/>
        <end position="310"/>
    </location>
</feature>
<dbReference type="InterPro" id="IPR007345">
    <property type="entry name" value="Polysacch_pyruvyl_Trfase"/>
</dbReference>
<name>A0A5J5FZH5_9BACL</name>